<sequence length="408" mass="48407">MNISTHLNEDSYLDQIEELSINKKCGHVGELKKMQLWIKDHNTCPICFVESSLNDVIKIYHCNTINETYSQYYKEKYEELQNEMENLKIKNEISMGFPSKIENTLDKLEYEIECVKNKKLSNLLYNKIENGSDFISQNAIEEMIQIEMKAKDELIDILQSRYFEAQISNKLREENINEQEKCNELENKLKEKESEKDKYLSRFNQLQEECDKMEKDNLMLKEKILALEDVGELERIFKIQLETINTLTKENKELEKENKDHNKIINKINQKNEKKYRDLESQYQELKMITDLLGDKIQTFDGIERNLYEFDRNVCLLMSKIMPLKTLTKEPFDTFLNKPQKLGSTVWKMISQIIYARYGKLIKEIGDNLNTVMNIIENDIPIPWSLVEEIQIVDKEDEKTKSDKKVKD</sequence>
<evidence type="ECO:0000313" key="2">
    <source>
        <dbReference type="Proteomes" id="UP000046392"/>
    </source>
</evidence>
<feature type="coiled-coil region" evidence="1">
    <location>
        <begin position="168"/>
        <end position="289"/>
    </location>
</feature>
<name>A0A0N5BSW8_STREA</name>
<evidence type="ECO:0000256" key="1">
    <source>
        <dbReference type="SAM" id="Coils"/>
    </source>
</evidence>
<accession>A0A0N5BSW8</accession>
<organism evidence="2 3">
    <name type="scientific">Strongyloides papillosus</name>
    <name type="common">Intestinal threadworm</name>
    <dbReference type="NCBI Taxonomy" id="174720"/>
    <lineage>
        <taxon>Eukaryota</taxon>
        <taxon>Metazoa</taxon>
        <taxon>Ecdysozoa</taxon>
        <taxon>Nematoda</taxon>
        <taxon>Chromadorea</taxon>
        <taxon>Rhabditida</taxon>
        <taxon>Tylenchina</taxon>
        <taxon>Panagrolaimomorpha</taxon>
        <taxon>Strongyloidoidea</taxon>
        <taxon>Strongyloididae</taxon>
        <taxon>Strongyloides</taxon>
    </lineage>
</organism>
<evidence type="ECO:0000313" key="3">
    <source>
        <dbReference type="WBParaSite" id="SPAL_0000895900.1"/>
    </source>
</evidence>
<keyword evidence="2" id="KW-1185">Reference proteome</keyword>
<proteinExistence type="predicted"/>
<protein>
    <submittedName>
        <fullName evidence="3">RING-type domain-containing protein</fullName>
    </submittedName>
</protein>
<dbReference type="STRING" id="174720.A0A0N5BSW8"/>
<dbReference type="Proteomes" id="UP000046392">
    <property type="component" value="Unplaced"/>
</dbReference>
<keyword evidence="1" id="KW-0175">Coiled coil</keyword>
<dbReference type="WBParaSite" id="SPAL_0000895900.1">
    <property type="protein sequence ID" value="SPAL_0000895900.1"/>
    <property type="gene ID" value="SPAL_0000895900"/>
</dbReference>
<dbReference type="AlphaFoldDB" id="A0A0N5BSW8"/>
<reference evidence="3" key="1">
    <citation type="submission" date="2017-02" db="UniProtKB">
        <authorList>
            <consortium name="WormBaseParasite"/>
        </authorList>
    </citation>
    <scope>IDENTIFICATION</scope>
</reference>